<evidence type="ECO:0000256" key="1">
    <source>
        <dbReference type="ARBA" id="ARBA00044755"/>
    </source>
</evidence>
<organism evidence="2 3">
    <name type="scientific">Limnothrix redekei LRLZ20PSL1</name>
    <dbReference type="NCBI Taxonomy" id="3112953"/>
    <lineage>
        <taxon>Bacteria</taxon>
        <taxon>Bacillati</taxon>
        <taxon>Cyanobacteriota</taxon>
        <taxon>Cyanophyceae</taxon>
        <taxon>Pseudanabaenales</taxon>
        <taxon>Pseudanabaenaceae</taxon>
        <taxon>Limnothrix</taxon>
    </lineage>
</organism>
<reference evidence="3" key="1">
    <citation type="journal article" date="2024" name="Algal Res.">
        <title>Biochemical, toxicological and genomic investigation of a high-biomass producing Limnothrix strain isolated from Italian shallow drinking water reservoir.</title>
        <authorList>
            <person name="Simonazzi M."/>
            <person name="Shishido T.K."/>
            <person name="Delbaje E."/>
            <person name="Wahlsten M."/>
            <person name="Fewer D.P."/>
            <person name="Sivonen K."/>
            <person name="Pezzolesi L."/>
            <person name="Pistocchi R."/>
        </authorList>
    </citation>
    <scope>NUCLEOTIDE SEQUENCE [LARGE SCALE GENOMIC DNA]</scope>
    <source>
        <strain evidence="3">LRLZ20PSL1</strain>
    </source>
</reference>
<gene>
    <name evidence="2" type="ORF">VPK24_09250</name>
</gene>
<dbReference type="Pfam" id="PF04519">
    <property type="entry name" value="Bactofilin"/>
    <property type="match status" value="1"/>
</dbReference>
<protein>
    <submittedName>
        <fullName evidence="2">Polymer-forming cytoskeletal protein</fullName>
    </submittedName>
</protein>
<name>A0ABW7CCD2_9CYAN</name>
<dbReference type="PANTHER" id="PTHR35024">
    <property type="entry name" value="HYPOTHETICAL CYTOSOLIC PROTEIN"/>
    <property type="match status" value="1"/>
</dbReference>
<dbReference type="PANTHER" id="PTHR35024:SF4">
    <property type="entry name" value="POLYMER-FORMING CYTOSKELETAL PROTEIN"/>
    <property type="match status" value="1"/>
</dbReference>
<dbReference type="Proteomes" id="UP001604335">
    <property type="component" value="Unassembled WGS sequence"/>
</dbReference>
<comment type="caution">
    <text evidence="2">The sequence shown here is derived from an EMBL/GenBank/DDBJ whole genome shotgun (WGS) entry which is preliminary data.</text>
</comment>
<sequence length="132" mass="13696">MFGRSKKLMPSVTYLAEGSDFQGNLRVQGGLRVDGAVRGTVEVNGDLEISAAGSIEGPEVKAGNIIIHGTVKASIVAEGSLTLTRTSRLEGDVVVSALNIEAGAFYVGHIVTKDANLLPVAPPIPKLVGRSE</sequence>
<keyword evidence="3" id="KW-1185">Reference proteome</keyword>
<accession>A0ABW7CCD2</accession>
<evidence type="ECO:0000313" key="3">
    <source>
        <dbReference type="Proteomes" id="UP001604335"/>
    </source>
</evidence>
<comment type="similarity">
    <text evidence="1">Belongs to the bactofilin family.</text>
</comment>
<dbReference type="InterPro" id="IPR007607">
    <property type="entry name" value="BacA/B"/>
</dbReference>
<proteinExistence type="inferred from homology"/>
<dbReference type="EMBL" id="JAZAQF010000057">
    <property type="protein sequence ID" value="MFG3817820.1"/>
    <property type="molecule type" value="Genomic_DNA"/>
</dbReference>
<evidence type="ECO:0000313" key="2">
    <source>
        <dbReference type="EMBL" id="MFG3817820.1"/>
    </source>
</evidence>
<dbReference type="RefSeq" id="WP_393012400.1">
    <property type="nucleotide sequence ID" value="NZ_JAZAQF010000057.1"/>
</dbReference>